<dbReference type="PATRIC" id="fig|1938.6.peg.7703"/>
<dbReference type="CDD" id="cd12797">
    <property type="entry name" value="M23_peptidase"/>
    <property type="match status" value="1"/>
</dbReference>
<reference evidence="3 4" key="1">
    <citation type="submission" date="2015-06" db="EMBL/GenBank/DDBJ databases">
        <authorList>
            <person name="Hoefler B.C."/>
            <person name="Straight P.D."/>
        </authorList>
    </citation>
    <scope>NUCLEOTIDE SEQUENCE [LARGE SCALE GENOMIC DNA]</scope>
    <source>
        <strain evidence="3 4">NRRL 3427</strain>
    </source>
</reference>
<dbReference type="Pfam" id="PF01551">
    <property type="entry name" value="Peptidase_M23"/>
    <property type="match status" value="1"/>
</dbReference>
<comment type="caution">
    <text evidence="3">The sequence shown here is derived from an EMBL/GenBank/DDBJ whole genome shotgun (WGS) entry which is preliminary data.</text>
</comment>
<feature type="signal peptide" evidence="1">
    <location>
        <begin position="1"/>
        <end position="29"/>
    </location>
</feature>
<dbReference type="InterPro" id="IPR016047">
    <property type="entry name" value="M23ase_b-sheet_dom"/>
</dbReference>
<dbReference type="Proteomes" id="UP000037023">
    <property type="component" value="Unassembled WGS sequence"/>
</dbReference>
<dbReference type="InterPro" id="IPR011055">
    <property type="entry name" value="Dup_hybrid_motif"/>
</dbReference>
<keyword evidence="1" id="KW-0732">Signal</keyword>
<organism evidence="3 4">
    <name type="scientific">Streptomyces viridochromogenes</name>
    <dbReference type="NCBI Taxonomy" id="1938"/>
    <lineage>
        <taxon>Bacteria</taxon>
        <taxon>Bacillati</taxon>
        <taxon>Actinomycetota</taxon>
        <taxon>Actinomycetes</taxon>
        <taxon>Kitasatosporales</taxon>
        <taxon>Streptomycetaceae</taxon>
        <taxon>Streptomyces</taxon>
    </lineage>
</organism>
<dbReference type="FunFam" id="2.70.70.10:FF:000013">
    <property type="entry name" value="Peptidase family M23"/>
    <property type="match status" value="1"/>
</dbReference>
<dbReference type="RefSeq" id="WP_033211011.1">
    <property type="nucleotide sequence ID" value="NZ_LGUP01000394.1"/>
</dbReference>
<dbReference type="EMBL" id="LGUP01000394">
    <property type="protein sequence ID" value="KOG10275.1"/>
    <property type="molecule type" value="Genomic_DNA"/>
</dbReference>
<dbReference type="PANTHER" id="PTHR21666:SF270">
    <property type="entry name" value="MUREIN HYDROLASE ACTIVATOR ENVC"/>
    <property type="match status" value="1"/>
</dbReference>
<proteinExistence type="predicted"/>
<feature type="chain" id="PRO_5005585045" description="M23ase beta-sheet core domain-containing protein" evidence="1">
    <location>
        <begin position="30"/>
        <end position="236"/>
    </location>
</feature>
<sequence length="236" mass="25214">MPKHAWKKTAMLAAGFGASLLWVTSMATAHDPHTAPTTVDMFAMNSARSPAAAVRTQAAAQQRAAEVAAARRQAIQAAARRAEKKAAAERAARDGRASELREASWVTPVRGYVLGAPYGAGGRLWARRHSGQDFVVSTGTPVHAAHGGTVVAAGWGGAYGYNIVIRHDAHTYTQYGHLSRIDVWVGRRVTTDQLIGRSGSTGNSTGPHLHFEVRTQPVYGYAIAPLTFLRSHGVRV</sequence>
<name>A0A0L8J9F9_STRVR</name>
<dbReference type="Gene3D" id="2.70.70.10">
    <property type="entry name" value="Glucose Permease (Domain IIA)"/>
    <property type="match status" value="1"/>
</dbReference>
<feature type="domain" description="M23ase beta-sheet core" evidence="2">
    <location>
        <begin position="128"/>
        <end position="216"/>
    </location>
</feature>
<gene>
    <name evidence="3" type="ORF">ADK34_35675</name>
</gene>
<dbReference type="InterPro" id="IPR050570">
    <property type="entry name" value="Cell_wall_metabolism_enzyme"/>
</dbReference>
<protein>
    <recommendedName>
        <fullName evidence="2">M23ase beta-sheet core domain-containing protein</fullName>
    </recommendedName>
</protein>
<dbReference type="AlphaFoldDB" id="A0A0L8J9F9"/>
<evidence type="ECO:0000313" key="4">
    <source>
        <dbReference type="Proteomes" id="UP000037023"/>
    </source>
</evidence>
<dbReference type="GO" id="GO:0004222">
    <property type="term" value="F:metalloendopeptidase activity"/>
    <property type="evidence" value="ECO:0007669"/>
    <property type="project" value="TreeGrafter"/>
</dbReference>
<dbReference type="OrthoDB" id="5244067at2"/>
<evidence type="ECO:0000259" key="2">
    <source>
        <dbReference type="Pfam" id="PF01551"/>
    </source>
</evidence>
<evidence type="ECO:0000313" key="3">
    <source>
        <dbReference type="EMBL" id="KOG10275.1"/>
    </source>
</evidence>
<dbReference type="PANTHER" id="PTHR21666">
    <property type="entry name" value="PEPTIDASE-RELATED"/>
    <property type="match status" value="1"/>
</dbReference>
<accession>A0A0L8J9F9</accession>
<dbReference type="SUPFAM" id="SSF51261">
    <property type="entry name" value="Duplicated hybrid motif"/>
    <property type="match status" value="1"/>
</dbReference>
<evidence type="ECO:0000256" key="1">
    <source>
        <dbReference type="SAM" id="SignalP"/>
    </source>
</evidence>